<reference evidence="1" key="1">
    <citation type="journal article" date="2020" name="Stud. Mycol.">
        <title>101 Dothideomycetes genomes: a test case for predicting lifestyles and emergence of pathogens.</title>
        <authorList>
            <person name="Haridas S."/>
            <person name="Albert R."/>
            <person name="Binder M."/>
            <person name="Bloem J."/>
            <person name="Labutti K."/>
            <person name="Salamov A."/>
            <person name="Andreopoulos B."/>
            <person name="Baker S."/>
            <person name="Barry K."/>
            <person name="Bills G."/>
            <person name="Bluhm B."/>
            <person name="Cannon C."/>
            <person name="Castanera R."/>
            <person name="Culley D."/>
            <person name="Daum C."/>
            <person name="Ezra D."/>
            <person name="Gonzalez J."/>
            <person name="Henrissat B."/>
            <person name="Kuo A."/>
            <person name="Liang C."/>
            <person name="Lipzen A."/>
            <person name="Lutzoni F."/>
            <person name="Magnuson J."/>
            <person name="Mondo S."/>
            <person name="Nolan M."/>
            <person name="Ohm R."/>
            <person name="Pangilinan J."/>
            <person name="Park H.-J."/>
            <person name="Ramirez L."/>
            <person name="Alfaro M."/>
            <person name="Sun H."/>
            <person name="Tritt A."/>
            <person name="Yoshinaga Y."/>
            <person name="Zwiers L.-H."/>
            <person name="Turgeon B."/>
            <person name="Goodwin S."/>
            <person name="Spatafora J."/>
            <person name="Crous P."/>
            <person name="Grigoriev I."/>
        </authorList>
    </citation>
    <scope>NUCLEOTIDE SEQUENCE</scope>
    <source>
        <strain evidence="1">CBS 113389</strain>
    </source>
</reference>
<dbReference type="RefSeq" id="XP_033587757.1">
    <property type="nucleotide sequence ID" value="XM_033729943.1"/>
</dbReference>
<dbReference type="Proteomes" id="UP000799767">
    <property type="component" value="Unassembled WGS sequence"/>
</dbReference>
<dbReference type="Gene3D" id="3.10.450.50">
    <property type="match status" value="1"/>
</dbReference>
<gene>
    <name evidence="1" type="ORF">BDY17DRAFT_184365</name>
</gene>
<dbReference type="InterPro" id="IPR032710">
    <property type="entry name" value="NTF2-like_dom_sf"/>
</dbReference>
<organism evidence="1 2">
    <name type="scientific">Neohortaea acidophila</name>
    <dbReference type="NCBI Taxonomy" id="245834"/>
    <lineage>
        <taxon>Eukaryota</taxon>
        <taxon>Fungi</taxon>
        <taxon>Dikarya</taxon>
        <taxon>Ascomycota</taxon>
        <taxon>Pezizomycotina</taxon>
        <taxon>Dothideomycetes</taxon>
        <taxon>Dothideomycetidae</taxon>
        <taxon>Mycosphaerellales</taxon>
        <taxon>Teratosphaeriaceae</taxon>
        <taxon>Neohortaea</taxon>
    </lineage>
</organism>
<dbReference type="PANTHER" id="PTHR39598">
    <property type="entry name" value="AUSTINOL SYNTHESIS PROTEIN F-RELATED"/>
    <property type="match status" value="1"/>
</dbReference>
<accession>A0A6A6PPK3</accession>
<sequence length="156" mass="17329">MASNLYERITQTALEFAHGYDQANCGRDITTLSTALTPTCRRYFAPASLLTQAPALAAGRSNAEFEAQTQQELTGAMSSWEVEILDLTVDERARKAVVRLVSHATSKRGKTYDFENVFTLFFTEDGAKVEKIVQFVDVGAAGQFMRDEMEFTGQLQ</sequence>
<dbReference type="SUPFAM" id="SSF54427">
    <property type="entry name" value="NTF2-like"/>
    <property type="match status" value="1"/>
</dbReference>
<dbReference type="EMBL" id="MU001638">
    <property type="protein sequence ID" value="KAF2481187.1"/>
    <property type="molecule type" value="Genomic_DNA"/>
</dbReference>
<evidence type="ECO:0000313" key="2">
    <source>
        <dbReference type="Proteomes" id="UP000799767"/>
    </source>
</evidence>
<name>A0A6A6PPK3_9PEZI</name>
<dbReference type="PANTHER" id="PTHR39598:SF1">
    <property type="entry name" value="AUSTINOID BIOSYNTHESIS CLUSTERS PROTEIN F-RELATED"/>
    <property type="match status" value="1"/>
</dbReference>
<evidence type="ECO:0008006" key="3">
    <source>
        <dbReference type="Google" id="ProtNLM"/>
    </source>
</evidence>
<proteinExistence type="predicted"/>
<keyword evidence="2" id="KW-1185">Reference proteome</keyword>
<dbReference type="GeneID" id="54470945"/>
<dbReference type="OrthoDB" id="3758478at2759"/>
<protein>
    <recommendedName>
        <fullName evidence="3">SnoaL-like domain-containing protein</fullName>
    </recommendedName>
</protein>
<dbReference type="InterPro" id="IPR050977">
    <property type="entry name" value="Fungal_Meroterpenoid_Isomerase"/>
</dbReference>
<dbReference type="AlphaFoldDB" id="A0A6A6PPK3"/>
<evidence type="ECO:0000313" key="1">
    <source>
        <dbReference type="EMBL" id="KAF2481187.1"/>
    </source>
</evidence>